<evidence type="ECO:0000256" key="5">
    <source>
        <dbReference type="SAM" id="SignalP"/>
    </source>
</evidence>
<evidence type="ECO:0000313" key="9">
    <source>
        <dbReference type="Proteomes" id="UP000241885"/>
    </source>
</evidence>
<dbReference type="EMBL" id="CP028339">
    <property type="protein sequence ID" value="AVR88527.1"/>
    <property type="molecule type" value="Genomic_DNA"/>
</dbReference>
<dbReference type="GO" id="GO:0032885">
    <property type="term" value="P:regulation of polysaccharide biosynthetic process"/>
    <property type="evidence" value="ECO:0007669"/>
    <property type="project" value="TreeGrafter"/>
</dbReference>
<dbReference type="InterPro" id="IPR033436">
    <property type="entry name" value="MucB/RseB_C"/>
</dbReference>
<evidence type="ECO:0000256" key="4">
    <source>
        <dbReference type="ARBA" id="ARBA00022764"/>
    </source>
</evidence>
<sequence>MRFLPAVLWFCALLAGAPAYAEAPLDPLSWLGRVATAGQRLNYVGTFVYQSGAQVETSRIAHRVDADGEHERLEVLDGSPREIIRRGNEVRCVLPDERTVIIDGAAGGRRAFPARLPLSPMGLAENYRIRKGELGRIAGYEAQALVLEPRDDLRYGHILWAEVKSGLLLKARMVDERGELIEQFAFSDVRIGGEVDSDLLKSQFAPGDGWRVVDARASGMPRNDSGWGLVETLPGYSLSSVMQRPLGRDRGQAVHMVFSDGLAAISVFIEPAGEGSAAAGLGPVSTGAINIYKRTLGGHMITALGEAPERAVRRIGDSIQPVGQ</sequence>
<evidence type="ECO:0000256" key="3">
    <source>
        <dbReference type="ARBA" id="ARBA00022729"/>
    </source>
</evidence>
<dbReference type="Pfam" id="PF03888">
    <property type="entry name" value="MucB_RseB"/>
    <property type="match status" value="1"/>
</dbReference>
<keyword evidence="4" id="KW-0574">Periplasm</keyword>
<dbReference type="InterPro" id="IPR038484">
    <property type="entry name" value="MucB/RseB_C_sf"/>
</dbReference>
<comment type="subcellular location">
    <subcellularLocation>
        <location evidence="1">Periplasm</location>
    </subcellularLocation>
</comment>
<protein>
    <submittedName>
        <fullName evidence="8">Regulatory protein, RseB-like</fullName>
    </submittedName>
</protein>
<dbReference type="PANTHER" id="PTHR38782:SF1">
    <property type="entry name" value="SIGMA-E FACTOR REGULATORY PROTEIN RSEB"/>
    <property type="match status" value="1"/>
</dbReference>
<feature type="signal peptide" evidence="5">
    <location>
        <begin position="1"/>
        <end position="21"/>
    </location>
</feature>
<dbReference type="PANTHER" id="PTHR38782">
    <property type="match status" value="1"/>
</dbReference>
<dbReference type="GO" id="GO:0045152">
    <property type="term" value="F:antisigma factor binding"/>
    <property type="evidence" value="ECO:0007669"/>
    <property type="project" value="TreeGrafter"/>
</dbReference>
<dbReference type="KEGG" id="tak:Tharo_1610"/>
<gene>
    <name evidence="8" type="ORF">Tharo_1610</name>
</gene>
<dbReference type="InterPro" id="IPR005588">
    <property type="entry name" value="MucB_RseB"/>
</dbReference>
<keyword evidence="3 5" id="KW-0732">Signal</keyword>
<comment type="similarity">
    <text evidence="2">Belongs to the RseB family.</text>
</comment>
<reference evidence="8 9" key="1">
    <citation type="submission" date="2018-03" db="EMBL/GenBank/DDBJ databases">
        <title>Complete genome sequence of Thauera aromatica, a model organism for studying aromatic compound degradation under denitrifying conditions.</title>
        <authorList>
            <person name="Lo H.-Y."/>
            <person name="Goris T."/>
            <person name="Boll M."/>
            <person name="Mueller J.A."/>
        </authorList>
    </citation>
    <scope>NUCLEOTIDE SEQUENCE [LARGE SCALE GENOMIC DNA]</scope>
    <source>
        <strain evidence="8 9">K172</strain>
    </source>
</reference>
<feature type="domain" description="MucB/RseB C-terminal" evidence="7">
    <location>
        <begin position="223"/>
        <end position="320"/>
    </location>
</feature>
<dbReference type="RefSeq" id="WP_107220759.1">
    <property type="nucleotide sequence ID" value="NZ_CP028339.1"/>
</dbReference>
<feature type="chain" id="PRO_5015342468" evidence="5">
    <location>
        <begin position="22"/>
        <end position="324"/>
    </location>
</feature>
<evidence type="ECO:0000259" key="7">
    <source>
        <dbReference type="Pfam" id="PF17188"/>
    </source>
</evidence>
<dbReference type="Gene3D" id="2.50.20.10">
    <property type="entry name" value="Lipoprotein localisation LolA/LolB/LppX"/>
    <property type="match status" value="1"/>
</dbReference>
<dbReference type="PIRSF" id="PIRSF005427">
    <property type="entry name" value="RseB"/>
    <property type="match status" value="1"/>
</dbReference>
<accession>A0A2R4BMG5</accession>
<dbReference type="AlphaFoldDB" id="A0A2R4BMG5"/>
<dbReference type="OrthoDB" id="7067274at2"/>
<evidence type="ECO:0000259" key="6">
    <source>
        <dbReference type="Pfam" id="PF03888"/>
    </source>
</evidence>
<dbReference type="GO" id="GO:0030288">
    <property type="term" value="C:outer membrane-bounded periplasmic space"/>
    <property type="evidence" value="ECO:0007669"/>
    <property type="project" value="TreeGrafter"/>
</dbReference>
<dbReference type="InterPro" id="IPR033434">
    <property type="entry name" value="MucB/RseB_N"/>
</dbReference>
<dbReference type="Proteomes" id="UP000241885">
    <property type="component" value="Chromosome"/>
</dbReference>
<organism evidence="8 9">
    <name type="scientific">Thauera aromatica K172</name>
    <dbReference type="NCBI Taxonomy" id="44139"/>
    <lineage>
        <taxon>Bacteria</taxon>
        <taxon>Pseudomonadati</taxon>
        <taxon>Pseudomonadota</taxon>
        <taxon>Betaproteobacteria</taxon>
        <taxon>Rhodocyclales</taxon>
        <taxon>Zoogloeaceae</taxon>
        <taxon>Thauera</taxon>
    </lineage>
</organism>
<dbReference type="Gene3D" id="3.30.200.100">
    <property type="entry name" value="MucB/RseB, C-terminal domain"/>
    <property type="match status" value="1"/>
</dbReference>
<name>A0A2R4BMG5_THAAR</name>
<dbReference type="Pfam" id="PF17188">
    <property type="entry name" value="MucB_RseB_C"/>
    <property type="match status" value="1"/>
</dbReference>
<feature type="domain" description="MucB/RseB N-terminal" evidence="6">
    <location>
        <begin position="27"/>
        <end position="202"/>
    </location>
</feature>
<keyword evidence="9" id="KW-1185">Reference proteome</keyword>
<evidence type="ECO:0000256" key="2">
    <source>
        <dbReference type="ARBA" id="ARBA00008150"/>
    </source>
</evidence>
<evidence type="ECO:0000313" key="8">
    <source>
        <dbReference type="EMBL" id="AVR88527.1"/>
    </source>
</evidence>
<evidence type="ECO:0000256" key="1">
    <source>
        <dbReference type="ARBA" id="ARBA00004418"/>
    </source>
</evidence>
<proteinExistence type="inferred from homology"/>
<dbReference type="CDD" id="cd16327">
    <property type="entry name" value="RseB"/>
    <property type="match status" value="1"/>
</dbReference>